<name>A0A0D0BUL0_9AGAM</name>
<dbReference type="GO" id="GO:0006900">
    <property type="term" value="P:vesicle budding from membrane"/>
    <property type="evidence" value="ECO:0007669"/>
    <property type="project" value="TreeGrafter"/>
</dbReference>
<keyword evidence="1" id="KW-0175">Coiled coil</keyword>
<evidence type="ECO:0000313" key="4">
    <source>
        <dbReference type="Proteomes" id="UP000054485"/>
    </source>
</evidence>
<protein>
    <recommendedName>
        <fullName evidence="5">Charged multivesicular body protein 7</fullName>
    </recommendedName>
</protein>
<dbReference type="EMBL" id="KN835133">
    <property type="protein sequence ID" value="KIK49222.1"/>
    <property type="molecule type" value="Genomic_DNA"/>
</dbReference>
<dbReference type="STRING" id="930992.A0A0D0BUL0"/>
<dbReference type="PANTHER" id="PTHR22761">
    <property type="entry name" value="CHARGED MULTIVESICULAR BODY PROTEIN"/>
    <property type="match status" value="1"/>
</dbReference>
<dbReference type="Proteomes" id="UP000054485">
    <property type="component" value="Unassembled WGS sequence"/>
</dbReference>
<dbReference type="Pfam" id="PF03357">
    <property type="entry name" value="Snf7"/>
    <property type="match status" value="1"/>
</dbReference>
<dbReference type="OrthoDB" id="10250120at2759"/>
<reference evidence="3 4" key="1">
    <citation type="submission" date="2014-04" db="EMBL/GenBank/DDBJ databases">
        <authorList>
            <consortium name="DOE Joint Genome Institute"/>
            <person name="Kuo A."/>
            <person name="Ruytinx J."/>
            <person name="Rineau F."/>
            <person name="Colpaert J."/>
            <person name="Kohler A."/>
            <person name="Nagy L.G."/>
            <person name="Floudas D."/>
            <person name="Copeland A."/>
            <person name="Barry K.W."/>
            <person name="Cichocki N."/>
            <person name="Veneault-Fourrey C."/>
            <person name="LaButti K."/>
            <person name="Lindquist E.A."/>
            <person name="Lipzen A."/>
            <person name="Lundell T."/>
            <person name="Morin E."/>
            <person name="Murat C."/>
            <person name="Sun H."/>
            <person name="Tunlid A."/>
            <person name="Henrissat B."/>
            <person name="Grigoriev I.V."/>
            <person name="Hibbett D.S."/>
            <person name="Martin F."/>
            <person name="Nordberg H.P."/>
            <person name="Cantor M.N."/>
            <person name="Hua S.X."/>
        </authorList>
    </citation>
    <scope>NUCLEOTIDE SEQUENCE [LARGE SCALE GENOMIC DNA]</scope>
    <source>
        <strain evidence="3 4">UH-Slu-Lm8-n1</strain>
    </source>
</reference>
<dbReference type="InParanoid" id="A0A0D0BUL0"/>
<feature type="compositionally biased region" description="Low complexity" evidence="2">
    <location>
        <begin position="441"/>
        <end position="451"/>
    </location>
</feature>
<dbReference type="Pfam" id="PF25880">
    <property type="entry name" value="WHD_CHMP7_1st"/>
    <property type="match status" value="1"/>
</dbReference>
<accession>A0A0D0BUL0</accession>
<organism evidence="3 4">
    <name type="scientific">Suillus luteus UH-Slu-Lm8-n1</name>
    <dbReference type="NCBI Taxonomy" id="930992"/>
    <lineage>
        <taxon>Eukaryota</taxon>
        <taxon>Fungi</taxon>
        <taxon>Dikarya</taxon>
        <taxon>Basidiomycota</taxon>
        <taxon>Agaricomycotina</taxon>
        <taxon>Agaricomycetes</taxon>
        <taxon>Agaricomycetidae</taxon>
        <taxon>Boletales</taxon>
        <taxon>Suillineae</taxon>
        <taxon>Suillaceae</taxon>
        <taxon>Suillus</taxon>
    </lineage>
</organism>
<evidence type="ECO:0000313" key="3">
    <source>
        <dbReference type="EMBL" id="KIK49222.1"/>
    </source>
</evidence>
<proteinExistence type="predicted"/>
<feature type="region of interest" description="Disordered" evidence="2">
    <location>
        <begin position="438"/>
        <end position="457"/>
    </location>
</feature>
<dbReference type="GO" id="GO:0032511">
    <property type="term" value="P:late endosome to vacuole transport via multivesicular body sorting pathway"/>
    <property type="evidence" value="ECO:0007669"/>
    <property type="project" value="TreeGrafter"/>
</dbReference>
<dbReference type="GO" id="GO:0005771">
    <property type="term" value="C:multivesicular body"/>
    <property type="evidence" value="ECO:0007669"/>
    <property type="project" value="TreeGrafter"/>
</dbReference>
<dbReference type="FunCoup" id="A0A0D0BUL0">
    <property type="interactions" value="58"/>
</dbReference>
<sequence length="457" mass="50742">MSSPDLSALLNYATTSKSRLQSLYSDIHRQKHSNPSSFHAHVDWWHGTLKDVISRGWQGSDRPDGMSNKLILGARRALVDKLRYEGVGKPLGLGTTIAEMRRSNYLVPLSQFLTSKQSVYDSDWLPYRIASFVVGKPLWWAMEQLDIVRSEDSYTEPETWKKIEGDYVMLGLVVEAADTLDILRDGIGLSPADNLYTFEGFRREFGAKVLRGAVLSELDTKVLIKFLERERRVVIQNGDVIKFGTTKHDREITAVDRGILELKTAVINLREQVDGIQNKIEQTSSNISNALRQQRKSIALAELRFKKHLDDLLSKRLGSLHNLESTLISVETAAGDVEIMKTYQSSTATLKAILSHPSLQRDKIEETMDALATSTADAREIDDAIRMGGDVAAVDVGIDDTELEAELNALVEEAEKERAAAAEQEVVEKLHSIEVHVPEGAPVQAAAAAPRRTAEAA</sequence>
<dbReference type="GO" id="GO:0009898">
    <property type="term" value="C:cytoplasmic side of plasma membrane"/>
    <property type="evidence" value="ECO:0007669"/>
    <property type="project" value="TreeGrafter"/>
</dbReference>
<dbReference type="HOGENOM" id="CLU_021165_1_0_1"/>
<reference evidence="4" key="2">
    <citation type="submission" date="2015-01" db="EMBL/GenBank/DDBJ databases">
        <title>Evolutionary Origins and Diversification of the Mycorrhizal Mutualists.</title>
        <authorList>
            <consortium name="DOE Joint Genome Institute"/>
            <consortium name="Mycorrhizal Genomics Consortium"/>
            <person name="Kohler A."/>
            <person name="Kuo A."/>
            <person name="Nagy L.G."/>
            <person name="Floudas D."/>
            <person name="Copeland A."/>
            <person name="Barry K.W."/>
            <person name="Cichocki N."/>
            <person name="Veneault-Fourrey C."/>
            <person name="LaButti K."/>
            <person name="Lindquist E.A."/>
            <person name="Lipzen A."/>
            <person name="Lundell T."/>
            <person name="Morin E."/>
            <person name="Murat C."/>
            <person name="Riley R."/>
            <person name="Ohm R."/>
            <person name="Sun H."/>
            <person name="Tunlid A."/>
            <person name="Henrissat B."/>
            <person name="Grigoriev I.V."/>
            <person name="Hibbett D.S."/>
            <person name="Martin F."/>
        </authorList>
    </citation>
    <scope>NUCLEOTIDE SEQUENCE [LARGE SCALE GENOMIC DNA]</scope>
    <source>
        <strain evidence="4">UH-Slu-Lm8-n1</strain>
    </source>
</reference>
<gene>
    <name evidence="3" type="ORF">CY34DRAFT_20227</name>
</gene>
<dbReference type="GO" id="GO:0000815">
    <property type="term" value="C:ESCRT III complex"/>
    <property type="evidence" value="ECO:0007669"/>
    <property type="project" value="TreeGrafter"/>
</dbReference>
<evidence type="ECO:0000256" key="2">
    <source>
        <dbReference type="SAM" id="MobiDB-lite"/>
    </source>
</evidence>
<dbReference type="AlphaFoldDB" id="A0A0D0BUL0"/>
<dbReference type="InterPro" id="IPR005024">
    <property type="entry name" value="Snf7_fam"/>
</dbReference>
<feature type="coiled-coil region" evidence="1">
    <location>
        <begin position="259"/>
        <end position="293"/>
    </location>
</feature>
<keyword evidence="4" id="KW-1185">Reference proteome</keyword>
<dbReference type="PANTHER" id="PTHR22761:SF96">
    <property type="entry name" value="BCDNA.GH08385"/>
    <property type="match status" value="1"/>
</dbReference>
<evidence type="ECO:0000256" key="1">
    <source>
        <dbReference type="SAM" id="Coils"/>
    </source>
</evidence>
<evidence type="ECO:0008006" key="5">
    <source>
        <dbReference type="Google" id="ProtNLM"/>
    </source>
</evidence>